<evidence type="ECO:0000256" key="7">
    <source>
        <dbReference type="ARBA" id="ARBA00023136"/>
    </source>
</evidence>
<gene>
    <name evidence="9" type="ORF">GMRT_11827</name>
</gene>
<evidence type="ECO:0000256" key="2">
    <source>
        <dbReference type="ARBA" id="ARBA00010694"/>
    </source>
</evidence>
<evidence type="ECO:0000256" key="8">
    <source>
        <dbReference type="SAM" id="Phobius"/>
    </source>
</evidence>
<evidence type="ECO:0000256" key="1">
    <source>
        <dbReference type="ARBA" id="ARBA00004477"/>
    </source>
</evidence>
<evidence type="ECO:0000256" key="3">
    <source>
        <dbReference type="ARBA" id="ARBA00022448"/>
    </source>
</evidence>
<feature type="transmembrane region" description="Helical" evidence="8">
    <location>
        <begin position="239"/>
        <end position="258"/>
    </location>
</feature>
<dbReference type="GO" id="GO:0000139">
    <property type="term" value="C:Golgi membrane"/>
    <property type="evidence" value="ECO:0007669"/>
    <property type="project" value="TreeGrafter"/>
</dbReference>
<feature type="transmembrane region" description="Helical" evidence="8">
    <location>
        <begin position="200"/>
        <end position="219"/>
    </location>
</feature>
<keyword evidence="10" id="KW-1185">Reference proteome</keyword>
<dbReference type="GO" id="GO:0005459">
    <property type="term" value="F:UDP-galactose transmembrane transporter activity"/>
    <property type="evidence" value="ECO:0007669"/>
    <property type="project" value="TreeGrafter"/>
</dbReference>
<evidence type="ECO:0000256" key="6">
    <source>
        <dbReference type="ARBA" id="ARBA00022989"/>
    </source>
</evidence>
<dbReference type="GO" id="GO:0005460">
    <property type="term" value="F:UDP-glucose transmembrane transporter activity"/>
    <property type="evidence" value="ECO:0007669"/>
    <property type="project" value="TreeGrafter"/>
</dbReference>
<dbReference type="VEuPathDB" id="GiardiaDB:GMRT_11827"/>
<evidence type="ECO:0000313" key="10">
    <source>
        <dbReference type="Proteomes" id="UP000315496"/>
    </source>
</evidence>
<reference evidence="9 10" key="1">
    <citation type="submission" date="2019-05" db="EMBL/GenBank/DDBJ databases">
        <title>The compact genome of Giardia muris reveals important steps in the evolution of intestinal protozoan parasites.</title>
        <authorList>
            <person name="Xu F."/>
            <person name="Jimenez-Gonzalez A."/>
            <person name="Einarsson E."/>
            <person name="Astvaldsson A."/>
            <person name="Peirasmaki D."/>
            <person name="Eckmann L."/>
            <person name="Andersson J.O."/>
            <person name="Svard S.G."/>
            <person name="Jerlstrom-Hultqvist J."/>
        </authorList>
    </citation>
    <scope>NUCLEOTIDE SEQUENCE [LARGE SCALE GENOMIC DNA]</scope>
    <source>
        <strain evidence="9 10">Roberts-Thomson</strain>
    </source>
</reference>
<dbReference type="Pfam" id="PF08449">
    <property type="entry name" value="UAA"/>
    <property type="match status" value="1"/>
</dbReference>
<evidence type="ECO:0000256" key="4">
    <source>
        <dbReference type="ARBA" id="ARBA00022692"/>
    </source>
</evidence>
<dbReference type="AlphaFoldDB" id="A0A4Z1STC5"/>
<keyword evidence="6 8" id="KW-1133">Transmembrane helix</keyword>
<dbReference type="PANTHER" id="PTHR10778">
    <property type="entry name" value="SOLUTE CARRIER FAMILY 35 MEMBER B"/>
    <property type="match status" value="1"/>
</dbReference>
<dbReference type="Proteomes" id="UP000315496">
    <property type="component" value="Chromosome 2"/>
</dbReference>
<evidence type="ECO:0000313" key="9">
    <source>
        <dbReference type="EMBL" id="TNJ29000.1"/>
    </source>
</evidence>
<keyword evidence="3" id="KW-0813">Transport</keyword>
<dbReference type="OrthoDB" id="78344at2759"/>
<feature type="transmembrane region" description="Helical" evidence="8">
    <location>
        <begin position="42"/>
        <end position="65"/>
    </location>
</feature>
<feature type="transmembrane region" description="Helical" evidence="8">
    <location>
        <begin position="327"/>
        <end position="345"/>
    </location>
</feature>
<protein>
    <submittedName>
        <fullName evidence="9">UAA transporter family protein</fullName>
    </submittedName>
</protein>
<dbReference type="SUPFAM" id="SSF103481">
    <property type="entry name" value="Multidrug resistance efflux transporter EmrE"/>
    <property type="match status" value="2"/>
</dbReference>
<organism evidence="9 10">
    <name type="scientific">Giardia muris</name>
    <dbReference type="NCBI Taxonomy" id="5742"/>
    <lineage>
        <taxon>Eukaryota</taxon>
        <taxon>Metamonada</taxon>
        <taxon>Diplomonadida</taxon>
        <taxon>Hexamitidae</taxon>
        <taxon>Giardiinae</taxon>
        <taxon>Giardia</taxon>
    </lineage>
</organism>
<dbReference type="InterPro" id="IPR037185">
    <property type="entry name" value="EmrE-like"/>
</dbReference>
<dbReference type="InterPro" id="IPR013657">
    <property type="entry name" value="SCL35B1-4/HUT1"/>
</dbReference>
<dbReference type="PANTHER" id="PTHR10778:SF10">
    <property type="entry name" value="SOLUTE CARRIER FAMILY 35 MEMBER B1"/>
    <property type="match status" value="1"/>
</dbReference>
<dbReference type="EMBL" id="VDLU01000002">
    <property type="protein sequence ID" value="TNJ29000.1"/>
    <property type="molecule type" value="Genomic_DNA"/>
</dbReference>
<comment type="caution">
    <text evidence="9">The sequence shown here is derived from an EMBL/GenBank/DDBJ whole genome shotgun (WGS) entry which is preliminary data.</text>
</comment>
<name>A0A4Z1STC5_GIAMU</name>
<accession>A0A4Z1STC5</accession>
<keyword evidence="5" id="KW-0256">Endoplasmic reticulum</keyword>
<sequence length="357" mass="39165">MHRDAIILTVASLSMAACAFIGTVFSEQKTALPPAGVNTDGLLLLLDSSWVICLSLFTQFVLTLITPPETQMEEALTESGTFLTWAEISLTKELSRIPMETILSYLVSPCGTPWKRLLTLSGLFVAVSRLCATVALHYVSLVTLSLFKSSKALGVMLIAPFMGNAKGITPTRVLSVCLITIGSFTYSISEKGGRTRQDTAKGYVFIVISQVLNGIGSNFHDLALLAYSKESSRRLSVGLIQFVMGCSLFVVGAIYTLCTVSRREMCAIPTEWYKNQSVTSLSTGVSMFPIILCLRRYGSLMTAVLSTIKKLLTILFVIFLTGEHVSTKGWVGLIMVFLGGFLGVFERQLSEYRRRRR</sequence>
<dbReference type="PROSITE" id="PS51257">
    <property type="entry name" value="PROKAR_LIPOPROTEIN"/>
    <property type="match status" value="1"/>
</dbReference>
<dbReference type="GO" id="GO:0005789">
    <property type="term" value="C:endoplasmic reticulum membrane"/>
    <property type="evidence" value="ECO:0007669"/>
    <property type="project" value="UniProtKB-SubCell"/>
</dbReference>
<feature type="transmembrane region" description="Helical" evidence="8">
    <location>
        <begin position="297"/>
        <end position="321"/>
    </location>
</feature>
<comment type="subcellular location">
    <subcellularLocation>
        <location evidence="1">Endoplasmic reticulum membrane</location>
        <topology evidence="1">Multi-pass membrane protein</topology>
    </subcellularLocation>
</comment>
<evidence type="ECO:0000256" key="5">
    <source>
        <dbReference type="ARBA" id="ARBA00022824"/>
    </source>
</evidence>
<comment type="similarity">
    <text evidence="2">Belongs to the nucleotide-sugar transporter family. SLC35B subfamily.</text>
</comment>
<keyword evidence="7 8" id="KW-0472">Membrane</keyword>
<proteinExistence type="inferred from homology"/>
<feature type="transmembrane region" description="Helical" evidence="8">
    <location>
        <begin position="167"/>
        <end position="188"/>
    </location>
</feature>
<keyword evidence="4 8" id="KW-0812">Transmembrane</keyword>
<feature type="transmembrane region" description="Helical" evidence="8">
    <location>
        <begin position="123"/>
        <end position="147"/>
    </location>
</feature>